<dbReference type="Pfam" id="PF13573">
    <property type="entry name" value="SprB"/>
    <property type="match status" value="4"/>
</dbReference>
<dbReference type="Pfam" id="PF18911">
    <property type="entry name" value="PKD_4"/>
    <property type="match status" value="3"/>
</dbReference>
<sequence>MRNLYLLTHIFFLLVAVSVFANSKTGYKSHDKKIDSPNHKIELVAPVVTFVYNNDSSCSGTPITFTSSISGDAPYTYQWDFGDGGVSAVANPTHAFTAVGCGTQNFNVKLIVTDRNGVSTSLTKVVLVKQKPDLKFVNLNPSSGTGAPFEKCGDNNSDPRYTINVGNSSSSFSCIASYNIEWGDGTVETNVTFPRMHTYMRLGSFNMVITAIGANGCTNAITYVVKNSNNPIGALIAPGNTTNFCIPVAPMDFAIGSWALNPSDTNYSVNYGDGTTRNYTQAQLEASVYYNSINPSASQNFPIPHTFTRFNCPSGNTVGLTITTSCGSTFLTAGPIVILDVPVVDFSVTSIACANTSVFFNNNTIAGYTNDCSTFNVYTWNFGDGTPVSRQVNPSHVYTTPGIYTISLFAETPCGIGRTVTRTICVEPILQPTFTFARACAGTDVQITNTTDTRQSCGTESYYWEITNYFEGFCGKRPEQWFFTNGTGSFSKNPVINFVTPGTYYLRLRSRNSCGIDQYKTEIIEVKKKPVTTLNPISDFCNSATINPVGTVEESCAPTSELTYLWSFPGGTPSSSTLLNPGSINYAVSGNYQAIFSVSNSCGTTTQTRNFSVNTVLSPIISAKSAEICSSGSFLIRPTTNSTDNVPSNTTYTWSNPIVNPSGSVSGVFSQSSPTTSIGQTLINSTNNPATVTYTVSPIAGSCSGPNFTVTVTVNPLINVAETIKNATCFGSDDGAINIAVAGGIPFVTGPSYLFSWTGPNGFTSTNQAISGLKPGIYNLRVIDNGTCPFTRSYTVREPDKFSFSGFKNDISCFGLNDGKVSLTTTGGTMPYAFVWTRNGNPLATTEDLTNLSPGTYKVTITEANNCDTLSEIFTIIEPPLLEVKLASQMNILCYGDFTGEINIVTTGGRATEVSPGDFNYRYNWSGPNGYSSINQNLRNLAAGTYNLTVTDNSGCTDNLQVILLQNNEIRLEFSKTEIACYNDANASITITNITGGIPFTTGNPYQIKWSNLGTGLVQNNLSAGTYTITITDALNCEKDFNITIDNAPVFTINPIVKQISCFGAKDAYIRLNLMGGKAPVTLVWEDDPNAGIDRNNIGPGKYTVTITDGKFCKIKETFLIVEPLLLELRADVSNPLSCLDANTGAINLVVTGGAPPFTYSWSNGAATEDLQNLPPENYTVTVTDANGCKKSESWKIIRFEQLTPTIEVRTDFDCATKYVKETFIGNVKGGVPPYQLSWSDGVVTGVNNEIMNTNNNGLIIFTVTDSFGCTANSTYNVATPVLGIANFETSSYGNDVYSLYSIFDPILFTNLATGDFTKISWDFGDGNFSDEENPKHIYTRVGTYTIKQTVTYPFGCQYMHTATVNVEKGYSLIMPNAFTPNNDGTNDSFAPVFLGFIEMTLEVYDSWGSVIYSETGQTIKGWNGKVNDLDAENGNYFFKLSAKTFYNHTIIEDGAFTLIK</sequence>
<feature type="domain" description="PKD" evidence="2">
    <location>
        <begin position="46"/>
        <end position="100"/>
    </location>
</feature>
<accession>A0A1G8FW95</accession>
<name>A0A1G8FW95_9FLAO</name>
<evidence type="ECO:0000313" key="4">
    <source>
        <dbReference type="Proteomes" id="UP000199274"/>
    </source>
</evidence>
<dbReference type="InterPro" id="IPR035986">
    <property type="entry name" value="PKD_dom_sf"/>
</dbReference>
<dbReference type="CDD" id="cd00146">
    <property type="entry name" value="PKD"/>
    <property type="match status" value="3"/>
</dbReference>
<dbReference type="Gene3D" id="2.60.40.10">
    <property type="entry name" value="Immunoglobulins"/>
    <property type="match status" value="7"/>
</dbReference>
<dbReference type="Proteomes" id="UP000199274">
    <property type="component" value="Unassembled WGS sequence"/>
</dbReference>
<dbReference type="STRING" id="178355.SAMN04488062_11672"/>
<dbReference type="NCBIfam" id="TIGR04131">
    <property type="entry name" value="Bac_Flav_CTERM"/>
    <property type="match status" value="1"/>
</dbReference>
<keyword evidence="4" id="KW-1185">Reference proteome</keyword>
<dbReference type="EMBL" id="FNDB01000016">
    <property type="protein sequence ID" value="SDH86438.1"/>
    <property type="molecule type" value="Genomic_DNA"/>
</dbReference>
<feature type="chain" id="PRO_5011546230" evidence="1">
    <location>
        <begin position="22"/>
        <end position="1461"/>
    </location>
</feature>
<feature type="domain" description="PKD" evidence="2">
    <location>
        <begin position="378"/>
        <end position="427"/>
    </location>
</feature>
<dbReference type="PROSITE" id="PS50093">
    <property type="entry name" value="PKD"/>
    <property type="match status" value="3"/>
</dbReference>
<dbReference type="Pfam" id="PF13585">
    <property type="entry name" value="CHU_C"/>
    <property type="match status" value="1"/>
</dbReference>
<dbReference type="InterPro" id="IPR013783">
    <property type="entry name" value="Ig-like_fold"/>
</dbReference>
<organism evidence="3 4">
    <name type="scientific">Flavobacterium omnivorum</name>
    <dbReference type="NCBI Taxonomy" id="178355"/>
    <lineage>
        <taxon>Bacteria</taxon>
        <taxon>Pseudomonadati</taxon>
        <taxon>Bacteroidota</taxon>
        <taxon>Flavobacteriia</taxon>
        <taxon>Flavobacteriales</taxon>
        <taxon>Flavobacteriaceae</taxon>
        <taxon>Flavobacterium</taxon>
    </lineage>
</organism>
<protein>
    <submittedName>
        <fullName evidence="3">Gliding motility-associated C-terminal domain-containing protein</fullName>
    </submittedName>
</protein>
<dbReference type="SMART" id="SM00089">
    <property type="entry name" value="PKD"/>
    <property type="match status" value="4"/>
</dbReference>
<gene>
    <name evidence="3" type="ORF">SAMN04488062_11672</name>
</gene>
<keyword evidence="1" id="KW-0732">Signal</keyword>
<dbReference type="Gene3D" id="2.60.40.740">
    <property type="match status" value="2"/>
</dbReference>
<feature type="domain" description="PKD" evidence="2">
    <location>
        <begin position="1307"/>
        <end position="1368"/>
    </location>
</feature>
<dbReference type="Pfam" id="PF19406">
    <property type="entry name" value="PKD_5"/>
    <property type="match status" value="1"/>
</dbReference>
<dbReference type="RefSeq" id="WP_091258504.1">
    <property type="nucleotide sequence ID" value="NZ_FNDB01000016.1"/>
</dbReference>
<evidence type="ECO:0000313" key="3">
    <source>
        <dbReference type="EMBL" id="SDH86438.1"/>
    </source>
</evidence>
<evidence type="ECO:0000256" key="1">
    <source>
        <dbReference type="SAM" id="SignalP"/>
    </source>
</evidence>
<dbReference type="InterPro" id="IPR045828">
    <property type="entry name" value="PKD_Bacteroidetes"/>
</dbReference>
<dbReference type="SUPFAM" id="SSF49299">
    <property type="entry name" value="PKD domain"/>
    <property type="match status" value="5"/>
</dbReference>
<reference evidence="4" key="1">
    <citation type="submission" date="2016-10" db="EMBL/GenBank/DDBJ databases">
        <authorList>
            <person name="Varghese N."/>
            <person name="Submissions S."/>
        </authorList>
    </citation>
    <scope>NUCLEOTIDE SEQUENCE [LARGE SCALE GENOMIC DNA]</scope>
    <source>
        <strain evidence="4">CGMCC 1.2747</strain>
    </source>
</reference>
<proteinExistence type="predicted"/>
<dbReference type="InterPro" id="IPR000601">
    <property type="entry name" value="PKD_dom"/>
</dbReference>
<dbReference type="OrthoDB" id="7794186at2"/>
<dbReference type="InterPro" id="IPR026341">
    <property type="entry name" value="T9SS_type_B"/>
</dbReference>
<feature type="signal peptide" evidence="1">
    <location>
        <begin position="1"/>
        <end position="21"/>
    </location>
</feature>
<dbReference type="InterPro" id="IPR025667">
    <property type="entry name" value="SprB_repeat"/>
</dbReference>
<evidence type="ECO:0000259" key="2">
    <source>
        <dbReference type="PROSITE" id="PS50093"/>
    </source>
</evidence>
<dbReference type="InterPro" id="IPR022409">
    <property type="entry name" value="PKD/Chitinase_dom"/>
</dbReference>